<gene>
    <name evidence="13" type="ORF">ACFOWM_13300</name>
</gene>
<comment type="caution">
    <text evidence="13">The sequence shown here is derived from an EMBL/GenBank/DDBJ whole genome shotgun (WGS) entry which is preliminary data.</text>
</comment>
<evidence type="ECO:0000256" key="10">
    <source>
        <dbReference type="ARBA" id="ARBA00049176"/>
    </source>
</evidence>
<proteinExistence type="inferred from homology"/>
<comment type="function">
    <text evidence="1">Involved in the biosynthesis of the siderophore enterobactin (enterochelin), which is a macrocyclic trimeric lactone of N-(2,3-dihydroxybenzoyl)-serine. The serine trilactone serves as a scaffolding for the three catechol functionalities that provide hexadentate coordination for the tightly ligated iron(2+) atoms. Plays an essential role in the assembly of the enterobactin by catalyzing the transfer of the 4'-phosphopantetheine (Ppant) moiety from coenzyme A to the apo-domains of both EntB (ArCP domain) and EntF (PCP domain) to yield their holo-forms which make them competent for the activation of 2,3-dihydroxybenzoate (DHB) and L-serine, respectively.</text>
</comment>
<reference evidence="14" key="1">
    <citation type="journal article" date="2019" name="Int. J. Syst. Evol. Microbiol.">
        <title>The Global Catalogue of Microorganisms (GCM) 10K type strain sequencing project: providing services to taxonomists for standard genome sequencing and annotation.</title>
        <authorList>
            <consortium name="The Broad Institute Genomics Platform"/>
            <consortium name="The Broad Institute Genome Sequencing Center for Infectious Disease"/>
            <person name="Wu L."/>
            <person name="Ma J."/>
        </authorList>
    </citation>
    <scope>NUCLEOTIDE SEQUENCE [LARGE SCALE GENOMIC DNA]</scope>
    <source>
        <strain evidence="14">CECT 8289</strain>
    </source>
</reference>
<dbReference type="InterPro" id="IPR037143">
    <property type="entry name" value="4-PPantetheinyl_Trfase_dom_sf"/>
</dbReference>
<evidence type="ECO:0000256" key="7">
    <source>
        <dbReference type="ARBA" id="ARBA00023191"/>
    </source>
</evidence>
<comment type="pathway">
    <text evidence="2">Siderophore biosynthesis; enterobactin biosynthesis.</text>
</comment>
<name>A0ABV8QVY3_9BACT</name>
<comment type="subunit">
    <text evidence="4">EntB, EntD, EntE, and EntF form a multienzyme complex called enterobactin synthase.</text>
</comment>
<dbReference type="EMBL" id="JBHSCZ010000005">
    <property type="protein sequence ID" value="MFC4263867.1"/>
    <property type="molecule type" value="Genomic_DNA"/>
</dbReference>
<dbReference type="RefSeq" id="WP_379710968.1">
    <property type="nucleotide sequence ID" value="NZ_JBHSCZ010000005.1"/>
</dbReference>
<dbReference type="Pfam" id="PF01648">
    <property type="entry name" value="ACPS"/>
    <property type="match status" value="1"/>
</dbReference>
<comment type="catalytic activity">
    <reaction evidence="10">
        <text>apo-[aryl-carrier protein] + CoA = holo-[aryl-carrier protein] + adenosine 3',5'-bisphosphate + H(+)</text>
        <dbReference type="Rhea" id="RHEA:48404"/>
        <dbReference type="Rhea" id="RHEA-COMP:15903"/>
        <dbReference type="Rhea" id="RHEA-COMP:17557"/>
        <dbReference type="ChEBI" id="CHEBI:15378"/>
        <dbReference type="ChEBI" id="CHEBI:29999"/>
        <dbReference type="ChEBI" id="CHEBI:57287"/>
        <dbReference type="ChEBI" id="CHEBI:58343"/>
        <dbReference type="ChEBI" id="CHEBI:64479"/>
    </reaction>
</comment>
<comment type="catalytic activity">
    <reaction evidence="11">
        <text>apo-[peptidyl-carrier protein] + CoA = holo-[peptidyl-carrier protein] + adenosine 3',5'-bisphosphate + H(+)</text>
        <dbReference type="Rhea" id="RHEA:46228"/>
        <dbReference type="Rhea" id="RHEA-COMP:11479"/>
        <dbReference type="Rhea" id="RHEA-COMP:11480"/>
        <dbReference type="ChEBI" id="CHEBI:15378"/>
        <dbReference type="ChEBI" id="CHEBI:29999"/>
        <dbReference type="ChEBI" id="CHEBI:57287"/>
        <dbReference type="ChEBI" id="CHEBI:58343"/>
        <dbReference type="ChEBI" id="CHEBI:64479"/>
    </reaction>
</comment>
<evidence type="ECO:0000256" key="11">
    <source>
        <dbReference type="ARBA" id="ARBA00049191"/>
    </source>
</evidence>
<dbReference type="PANTHER" id="PTHR38096">
    <property type="entry name" value="ENTEROBACTIN SYNTHASE COMPONENT D"/>
    <property type="match status" value="1"/>
</dbReference>
<feature type="domain" description="4'-phosphopantetheinyl transferase" evidence="12">
    <location>
        <begin position="100"/>
        <end position="166"/>
    </location>
</feature>
<evidence type="ECO:0000313" key="14">
    <source>
        <dbReference type="Proteomes" id="UP001595907"/>
    </source>
</evidence>
<keyword evidence="6 13" id="KW-0808">Transferase</keyword>
<dbReference type="Gene3D" id="3.90.470.20">
    <property type="entry name" value="4'-phosphopantetheinyl transferase domain"/>
    <property type="match status" value="2"/>
</dbReference>
<evidence type="ECO:0000256" key="9">
    <source>
        <dbReference type="ARBA" id="ARBA00031996"/>
    </source>
</evidence>
<dbReference type="InterPro" id="IPR008278">
    <property type="entry name" value="4-PPantetheinyl_Trfase_dom"/>
</dbReference>
<keyword evidence="7" id="KW-0259">Enterobactin biosynthesis</keyword>
<dbReference type="InterPro" id="IPR003542">
    <property type="entry name" value="Enbac_synth_compD-like"/>
</dbReference>
<sequence length="207" mass="23582">MPLISAQQLNLVTKIGVWHIQEPDNFFLAKVTLQRAITHPHKRLQHLAGRYLLQHLFADFPTSLIQIADTRKPFLVDEQFHFSISHCGDYAAAIVSRQNRVGVDIEVPHAKVERIVHKFLSEAEQALFLNTTIAHPHPLTMAWSIKEALFKWYGAGQVDFIRHMHINAITTDGVLHKAHCSFTKHAPIIVDVHNMEINGNNLSWVIT</sequence>
<accession>A0ABV8QVY3</accession>
<protein>
    <recommendedName>
        <fullName evidence="5">Enterobactin synthase component D</fullName>
    </recommendedName>
    <alternativeName>
        <fullName evidence="8">4'-phosphopantetheinyl transferase EntD</fullName>
    </alternativeName>
    <alternativeName>
        <fullName evidence="9">Enterochelin synthase D</fullName>
    </alternativeName>
</protein>
<evidence type="ECO:0000256" key="4">
    <source>
        <dbReference type="ARBA" id="ARBA00011503"/>
    </source>
</evidence>
<evidence type="ECO:0000256" key="5">
    <source>
        <dbReference type="ARBA" id="ARBA00019087"/>
    </source>
</evidence>
<evidence type="ECO:0000256" key="3">
    <source>
        <dbReference type="ARBA" id="ARBA00008342"/>
    </source>
</evidence>
<dbReference type="Proteomes" id="UP001595907">
    <property type="component" value="Unassembled WGS sequence"/>
</dbReference>
<evidence type="ECO:0000259" key="12">
    <source>
        <dbReference type="Pfam" id="PF01648"/>
    </source>
</evidence>
<evidence type="ECO:0000313" key="13">
    <source>
        <dbReference type="EMBL" id="MFC4263867.1"/>
    </source>
</evidence>
<comment type="similarity">
    <text evidence="3">Belongs to the P-Pant transferase superfamily. EntD family.</text>
</comment>
<evidence type="ECO:0000256" key="6">
    <source>
        <dbReference type="ARBA" id="ARBA00022679"/>
    </source>
</evidence>
<dbReference type="SUPFAM" id="SSF56214">
    <property type="entry name" value="4'-phosphopantetheinyl transferase"/>
    <property type="match status" value="2"/>
</dbReference>
<evidence type="ECO:0000256" key="8">
    <source>
        <dbReference type="ARBA" id="ARBA00029894"/>
    </source>
</evidence>
<organism evidence="13 14">
    <name type="scientific">Ferruginibacter yonginensis</name>
    <dbReference type="NCBI Taxonomy" id="1310416"/>
    <lineage>
        <taxon>Bacteria</taxon>
        <taxon>Pseudomonadati</taxon>
        <taxon>Bacteroidota</taxon>
        <taxon>Chitinophagia</taxon>
        <taxon>Chitinophagales</taxon>
        <taxon>Chitinophagaceae</taxon>
        <taxon>Ferruginibacter</taxon>
    </lineage>
</organism>
<dbReference type="PANTHER" id="PTHR38096:SF1">
    <property type="entry name" value="ENTEROBACTIN SYNTHASE COMPONENT D"/>
    <property type="match status" value="1"/>
</dbReference>
<evidence type="ECO:0000256" key="2">
    <source>
        <dbReference type="ARBA" id="ARBA00004993"/>
    </source>
</evidence>
<evidence type="ECO:0000256" key="1">
    <source>
        <dbReference type="ARBA" id="ARBA00003937"/>
    </source>
</evidence>
<dbReference type="GO" id="GO:0016740">
    <property type="term" value="F:transferase activity"/>
    <property type="evidence" value="ECO:0007669"/>
    <property type="project" value="UniProtKB-KW"/>
</dbReference>
<keyword evidence="14" id="KW-1185">Reference proteome</keyword>